<dbReference type="InterPro" id="IPR000719">
    <property type="entry name" value="Prot_kinase_dom"/>
</dbReference>
<evidence type="ECO:0000256" key="1">
    <source>
        <dbReference type="ARBA" id="ARBA00004162"/>
    </source>
</evidence>
<dbReference type="InterPro" id="IPR036779">
    <property type="entry name" value="LysM_dom_sf"/>
</dbReference>
<dbReference type="Gene3D" id="3.10.350.10">
    <property type="entry name" value="LysM domain"/>
    <property type="match status" value="1"/>
</dbReference>
<evidence type="ECO:0000256" key="11">
    <source>
        <dbReference type="SAM" id="Phobius"/>
    </source>
</evidence>
<keyword evidence="6" id="KW-0067">ATP-binding</keyword>
<keyword evidence="3 11" id="KW-0812">Transmembrane</keyword>
<dbReference type="EMBL" id="JACGCM010001782">
    <property type="protein sequence ID" value="KAF6149666.1"/>
    <property type="molecule type" value="Genomic_DNA"/>
</dbReference>
<evidence type="ECO:0000256" key="10">
    <source>
        <dbReference type="SAM" id="MobiDB-lite"/>
    </source>
</evidence>
<dbReference type="Gene3D" id="1.10.510.10">
    <property type="entry name" value="Transferase(Phosphotransferase) domain 1"/>
    <property type="match status" value="1"/>
</dbReference>
<comment type="caution">
    <text evidence="14">The sequence shown here is derived from an EMBL/GenBank/DDBJ whole genome shotgun (WGS) entry which is preliminary data.</text>
</comment>
<name>A0A7J7M486_9MAGN</name>
<keyword evidence="8 11" id="KW-0472">Membrane</keyword>
<feature type="compositionally biased region" description="Pro residues" evidence="10">
    <location>
        <begin position="598"/>
        <end position="608"/>
    </location>
</feature>
<dbReference type="GO" id="GO:0004672">
    <property type="term" value="F:protein kinase activity"/>
    <property type="evidence" value="ECO:0007669"/>
    <property type="project" value="InterPro"/>
</dbReference>
<dbReference type="Pfam" id="PF23446">
    <property type="entry name" value="LysM1_NFP_LYK"/>
    <property type="match status" value="1"/>
</dbReference>
<accession>A0A7J7M486</accession>
<dbReference type="AlphaFoldDB" id="A0A7J7M486"/>
<dbReference type="PROSITE" id="PS51782">
    <property type="entry name" value="LYSM"/>
    <property type="match status" value="1"/>
</dbReference>
<dbReference type="InterPro" id="IPR052611">
    <property type="entry name" value="Plant_RLK_LysM"/>
</dbReference>
<dbReference type="PANTHER" id="PTHR45927:SF11">
    <property type="entry name" value="LYSM DOMAIN RECEPTOR-LIKE KINASE 4"/>
    <property type="match status" value="1"/>
</dbReference>
<dbReference type="OrthoDB" id="4062651at2759"/>
<dbReference type="InterPro" id="IPR056563">
    <property type="entry name" value="LysM3_LYK4_5"/>
</dbReference>
<evidence type="ECO:0000256" key="5">
    <source>
        <dbReference type="ARBA" id="ARBA00022741"/>
    </source>
</evidence>
<dbReference type="GO" id="GO:0005524">
    <property type="term" value="F:ATP binding"/>
    <property type="evidence" value="ECO:0007669"/>
    <property type="project" value="UniProtKB-KW"/>
</dbReference>
<reference evidence="14 15" key="1">
    <citation type="journal article" date="2020" name="IScience">
        <title>Genome Sequencing of the Endangered Kingdonia uniflora (Circaeasteraceae, Ranunculales) Reveals Potential Mechanisms of Evolutionary Specialization.</title>
        <authorList>
            <person name="Sun Y."/>
            <person name="Deng T."/>
            <person name="Zhang A."/>
            <person name="Moore M.J."/>
            <person name="Landis J.B."/>
            <person name="Lin N."/>
            <person name="Zhang H."/>
            <person name="Zhang X."/>
            <person name="Huang J."/>
            <person name="Zhang X."/>
            <person name="Sun H."/>
            <person name="Wang H."/>
        </authorList>
    </citation>
    <scope>NUCLEOTIDE SEQUENCE [LARGE SCALE GENOMIC DNA]</scope>
    <source>
        <strain evidence="14">TB1705</strain>
        <tissue evidence="14">Leaf</tissue>
    </source>
</reference>
<dbReference type="SUPFAM" id="SSF56112">
    <property type="entry name" value="Protein kinase-like (PK-like)"/>
    <property type="match status" value="1"/>
</dbReference>
<dbReference type="InterPro" id="IPR056561">
    <property type="entry name" value="NFP_LYK_LysM1"/>
</dbReference>
<dbReference type="Pfam" id="PF20167">
    <property type="entry name" value="Transposase_32"/>
    <property type="match status" value="1"/>
</dbReference>
<dbReference type="SMART" id="SM00257">
    <property type="entry name" value="LysM"/>
    <property type="match status" value="2"/>
</dbReference>
<dbReference type="PANTHER" id="PTHR45927">
    <property type="entry name" value="LYSM-DOMAIN RECEPTOR-LIKE KINASE-RELATED"/>
    <property type="match status" value="1"/>
</dbReference>
<keyword evidence="4" id="KW-0732">Signal</keyword>
<dbReference type="Gene3D" id="3.30.200.20">
    <property type="entry name" value="Phosphorylase Kinase, domain 1"/>
    <property type="match status" value="1"/>
</dbReference>
<comment type="subcellular location">
    <subcellularLocation>
        <location evidence="1">Cell membrane</location>
        <topology evidence="1">Single-pass membrane protein</topology>
    </subcellularLocation>
</comment>
<evidence type="ECO:0000256" key="3">
    <source>
        <dbReference type="ARBA" id="ARBA00022692"/>
    </source>
</evidence>
<protein>
    <recommendedName>
        <fullName evidence="16">LysM domain receptor-like kinase 4</fullName>
    </recommendedName>
</protein>
<organism evidence="14 15">
    <name type="scientific">Kingdonia uniflora</name>
    <dbReference type="NCBI Taxonomy" id="39325"/>
    <lineage>
        <taxon>Eukaryota</taxon>
        <taxon>Viridiplantae</taxon>
        <taxon>Streptophyta</taxon>
        <taxon>Embryophyta</taxon>
        <taxon>Tracheophyta</taxon>
        <taxon>Spermatophyta</taxon>
        <taxon>Magnoliopsida</taxon>
        <taxon>Ranunculales</taxon>
        <taxon>Circaeasteraceae</taxon>
        <taxon>Kingdonia</taxon>
    </lineage>
</organism>
<feature type="region of interest" description="Disordered" evidence="10">
    <location>
        <begin position="1"/>
        <end position="25"/>
    </location>
</feature>
<keyword evidence="15" id="KW-1185">Reference proteome</keyword>
<evidence type="ECO:0000313" key="15">
    <source>
        <dbReference type="Proteomes" id="UP000541444"/>
    </source>
</evidence>
<evidence type="ECO:0000256" key="7">
    <source>
        <dbReference type="ARBA" id="ARBA00022989"/>
    </source>
</evidence>
<dbReference type="InterPro" id="IPR018392">
    <property type="entry name" value="LysM"/>
</dbReference>
<dbReference type="InterPro" id="IPR046796">
    <property type="entry name" value="Transposase_32_dom"/>
</dbReference>
<feature type="transmembrane region" description="Helical" evidence="11">
    <location>
        <begin position="625"/>
        <end position="651"/>
    </location>
</feature>
<keyword evidence="2" id="KW-1003">Cell membrane</keyword>
<dbReference type="PROSITE" id="PS50011">
    <property type="entry name" value="PROTEIN_KINASE_DOM"/>
    <property type="match status" value="1"/>
</dbReference>
<dbReference type="CDD" id="cd00118">
    <property type="entry name" value="LysM"/>
    <property type="match status" value="1"/>
</dbReference>
<evidence type="ECO:0008006" key="16">
    <source>
        <dbReference type="Google" id="ProtNLM"/>
    </source>
</evidence>
<evidence type="ECO:0000259" key="12">
    <source>
        <dbReference type="PROSITE" id="PS50011"/>
    </source>
</evidence>
<evidence type="ECO:0000256" key="9">
    <source>
        <dbReference type="ARBA" id="ARBA00023157"/>
    </source>
</evidence>
<dbReference type="GO" id="GO:0005886">
    <property type="term" value="C:plasma membrane"/>
    <property type="evidence" value="ECO:0007669"/>
    <property type="project" value="UniProtKB-SubCell"/>
</dbReference>
<dbReference type="Pfam" id="PF23472">
    <property type="entry name" value="LysM2_CERK1_LYK3_4_5"/>
    <property type="match status" value="1"/>
</dbReference>
<dbReference type="InterPro" id="IPR056562">
    <property type="entry name" value="LysM2_CERK1_LYK3_4_5"/>
</dbReference>
<evidence type="ECO:0000259" key="13">
    <source>
        <dbReference type="PROSITE" id="PS51782"/>
    </source>
</evidence>
<keyword evidence="5" id="KW-0547">Nucleotide-binding</keyword>
<feature type="region of interest" description="Disordered" evidence="10">
    <location>
        <begin position="589"/>
        <end position="617"/>
    </location>
</feature>
<proteinExistence type="predicted"/>
<dbReference type="Proteomes" id="UP000541444">
    <property type="component" value="Unassembled WGS sequence"/>
</dbReference>
<evidence type="ECO:0000256" key="2">
    <source>
        <dbReference type="ARBA" id="ARBA00022475"/>
    </source>
</evidence>
<evidence type="ECO:0000256" key="8">
    <source>
        <dbReference type="ARBA" id="ARBA00023136"/>
    </source>
</evidence>
<evidence type="ECO:0000256" key="6">
    <source>
        <dbReference type="ARBA" id="ARBA00022840"/>
    </source>
</evidence>
<sequence>MARVKHPQEGPPVPNSSGAAKRGRTTQGFKFREYQKEVTLDREELRMKYLEISTIFDIFVIHGWTGIMKPQLSCYPRLVRLFYVFFHVVQGTGIDRTFRVSINGSEFHIDLDDIQKAFGLGESDNPDVEYLEWPPVLSQFPPREEMEKELIAAGKKKGPYLKCKNLNPTLCLFHMVAHRNIIPQKGNKNVLVGNMLYLVYPYSMGLSVDLVFIIMHEMIATVNPDHQTQTLPYSRFISQLLTEMGYVIRPDEEVDAKNEASILSRGYPASVSARGTTTAELTDSEQSQKIVLGFIFFGSGDLPANVVIQYQCHCLGGLKQFSEHQKTQKGCLSLTLRLSWRPLRTALASASSEVPVLQWLWPASSVVKVGLRRINSSSPYIGKATTVCDNNTDNSNSVLGYTCNGQTSRCQAYLIFRSQPGYDTVSSISNLLASNPSQLSQINSVSETSSFANNKEVIVPVNCSCSGEYYQANSSYVIENANTYFSIANDTYQGLSTCQALQDQNHISTKIMLGGTKITVPLRCACPTKNQTDDGMQYLLSYSVTWGDFVWSISTRFGVDTQRTLEANGLSEQENTVYPFTTLLVPLENPPSSSQTIEPPPPPPPVVSPPQSQMTTRSDGKKKSWVYVVIGVSVAIVFVLVACTIVFFVYFHKNKNTVSLHTTSESLESYGTTSKKPEEESDEFLKSLSYIGQTMKLYKFEELKNATENFSPKCLIKGSAYRGTINGNLAAIKRTNNDVSKEINLLNKINHFNLIKLSGVCFNDGHWYLVFEYAANGSLVDWINYGKSGTKVLSWTQRVQISLDVAKGLNYLHCFTDPPHVHKDIKGSNILLDSDFRAKIANLGLATSAKGKKGEFALTRHIVGTKGYMAPEYLENGLVSPKLDIYSFGVVMMEMITGKEASVEHGAKDVVSSEKLTAILSEIDPKENLADLMDPSLQGNYPLDLALFMAKLIESCLRRDPAGRPVMNDIVQTLSSVSASSLNWEMSNNLL</sequence>
<keyword evidence="9" id="KW-1015">Disulfide bond</keyword>
<dbReference type="InterPro" id="IPR011009">
    <property type="entry name" value="Kinase-like_dom_sf"/>
</dbReference>
<keyword evidence="7 11" id="KW-1133">Transmembrane helix</keyword>
<evidence type="ECO:0000313" key="14">
    <source>
        <dbReference type="EMBL" id="KAF6149666.1"/>
    </source>
</evidence>
<dbReference type="Pfam" id="PF23473">
    <property type="entry name" value="LysM3_LYK4_5"/>
    <property type="match status" value="1"/>
</dbReference>
<feature type="domain" description="LysM" evidence="13">
    <location>
        <begin position="540"/>
        <end position="585"/>
    </location>
</feature>
<dbReference type="FunFam" id="1.10.510.10:FF:000468">
    <property type="entry name" value="PTI1-like tyrosine-protein kinase 3"/>
    <property type="match status" value="1"/>
</dbReference>
<feature type="domain" description="Protein kinase" evidence="12">
    <location>
        <begin position="685"/>
        <end position="977"/>
    </location>
</feature>
<dbReference type="Pfam" id="PF00069">
    <property type="entry name" value="Pkinase"/>
    <property type="match status" value="1"/>
</dbReference>
<evidence type="ECO:0000256" key="4">
    <source>
        <dbReference type="ARBA" id="ARBA00022729"/>
    </source>
</evidence>
<dbReference type="SMART" id="SM00220">
    <property type="entry name" value="S_TKc"/>
    <property type="match status" value="1"/>
</dbReference>
<gene>
    <name evidence="14" type="ORF">GIB67_017399</name>
</gene>